<dbReference type="OrthoDB" id="5387895at2759"/>
<dbReference type="PROSITE" id="PS50966">
    <property type="entry name" value="ZF_SWIM"/>
    <property type="match status" value="1"/>
</dbReference>
<keyword evidence="1" id="KW-0479">Metal-binding</keyword>
<gene>
    <name evidence="4" type="ORF">PHISCL_00337</name>
</gene>
<feature type="domain" description="SWIM-type" evidence="3">
    <location>
        <begin position="114"/>
        <end position="149"/>
    </location>
</feature>
<organism evidence="4 5">
    <name type="scientific">Aspergillus sclerotialis</name>
    <dbReference type="NCBI Taxonomy" id="2070753"/>
    <lineage>
        <taxon>Eukaryota</taxon>
        <taxon>Fungi</taxon>
        <taxon>Dikarya</taxon>
        <taxon>Ascomycota</taxon>
        <taxon>Pezizomycotina</taxon>
        <taxon>Eurotiomycetes</taxon>
        <taxon>Eurotiomycetidae</taxon>
        <taxon>Eurotiales</taxon>
        <taxon>Aspergillaceae</taxon>
        <taxon>Aspergillus</taxon>
        <taxon>Aspergillus subgen. Polypaecilum</taxon>
    </lineage>
</organism>
<keyword evidence="1" id="KW-0862">Zinc</keyword>
<accession>A0A3A3A188</accession>
<proteinExistence type="predicted"/>
<reference evidence="5" key="1">
    <citation type="submission" date="2017-02" db="EMBL/GenBank/DDBJ databases">
        <authorList>
            <person name="Tafer H."/>
            <person name="Lopandic K."/>
        </authorList>
    </citation>
    <scope>NUCLEOTIDE SEQUENCE [LARGE SCALE GENOMIC DNA]</scope>
    <source>
        <strain evidence="5">CBS 366.77</strain>
    </source>
</reference>
<evidence type="ECO:0000256" key="2">
    <source>
        <dbReference type="SAM" id="MobiDB-lite"/>
    </source>
</evidence>
<evidence type="ECO:0000313" key="4">
    <source>
        <dbReference type="EMBL" id="RJE27327.1"/>
    </source>
</evidence>
<comment type="caution">
    <text evidence="4">The sequence shown here is derived from an EMBL/GenBank/DDBJ whole genome shotgun (WGS) entry which is preliminary data.</text>
</comment>
<feature type="region of interest" description="Disordered" evidence="2">
    <location>
        <begin position="1"/>
        <end position="66"/>
    </location>
</feature>
<name>A0A3A3A188_9EURO</name>
<keyword evidence="5" id="KW-1185">Reference proteome</keyword>
<feature type="compositionally biased region" description="Acidic residues" evidence="2">
    <location>
        <begin position="37"/>
        <end position="60"/>
    </location>
</feature>
<evidence type="ECO:0000256" key="1">
    <source>
        <dbReference type="PROSITE-ProRule" id="PRU00325"/>
    </source>
</evidence>
<keyword evidence="1" id="KW-0863">Zinc-finger</keyword>
<evidence type="ECO:0000259" key="3">
    <source>
        <dbReference type="PROSITE" id="PS50966"/>
    </source>
</evidence>
<dbReference type="AlphaFoldDB" id="A0A3A3A188"/>
<dbReference type="Proteomes" id="UP000266188">
    <property type="component" value="Unassembled WGS sequence"/>
</dbReference>
<feature type="region of interest" description="Disordered" evidence="2">
    <location>
        <begin position="443"/>
        <end position="466"/>
    </location>
</feature>
<protein>
    <recommendedName>
        <fullName evidence="3">SWIM-type domain-containing protein</fullName>
    </recommendedName>
</protein>
<dbReference type="EMBL" id="MVGC01000005">
    <property type="protein sequence ID" value="RJE27327.1"/>
    <property type="molecule type" value="Genomic_DNA"/>
</dbReference>
<dbReference type="InterPro" id="IPR007527">
    <property type="entry name" value="Znf_SWIM"/>
</dbReference>
<evidence type="ECO:0000313" key="5">
    <source>
        <dbReference type="Proteomes" id="UP000266188"/>
    </source>
</evidence>
<dbReference type="GO" id="GO:0008270">
    <property type="term" value="F:zinc ion binding"/>
    <property type="evidence" value="ECO:0007669"/>
    <property type="project" value="UniProtKB-KW"/>
</dbReference>
<sequence>MASPTRQFRRLSIGGTMAATRGRGQRHSHEESPSSSDDSEPIENSSEENESGDVYEEESAESSTLQARSGITYDLAGLDSDSEAKAVVGLTGRFDVVQCVSSHGGYDFLLSDHPRVHIGSDQHLCTCSSFQHQPDTACQHIFWLVDQLHGCLPILPAENVPMSSDGRSPEFQRIEQLLDNNIETVADHLDCQYCRGEADGGMSRAQKARDIVSAFETLTLPEDFRLDLVDSIEQPRTPEQCVVQGDLQATMLRLAMHDDNVYTSLCKAMPSGATAAIYFDKALENCRKVLTDFDRYCRTGQPPADGTAVDLDHVIHTLQQNIIRIRDNIAARAPNGIEGATKALVTLLEDISNRNKDALDGNRWGAVSFQGEDEDQRNLYHQLIGKEDESEEFPLLDALELFSGAELHPYAPRLRALLQKNEVFPAPRPFIIRLSAVVRAAESGATGTGQKRPAGNGSGGNSKRTR</sequence>